<dbReference type="AlphaFoldDB" id="F8H4M4"/>
<name>F8H4M4_STUS2</name>
<organism evidence="2 3">
    <name type="scientific">Stutzerimonas stutzeri (strain ATCC 17588 / DSM 5190 / CCUG 11256 / JCM 5965 / LMG 11199 / NBRC 14165 / NCIMB 11358 / Stanier 221)</name>
    <name type="common">Pseudomonas stutzeri</name>
    <dbReference type="NCBI Taxonomy" id="96563"/>
    <lineage>
        <taxon>Bacteria</taxon>
        <taxon>Pseudomonadati</taxon>
        <taxon>Pseudomonadota</taxon>
        <taxon>Gammaproteobacteria</taxon>
        <taxon>Pseudomonadales</taxon>
        <taxon>Pseudomonadaceae</taxon>
        <taxon>Stutzerimonas</taxon>
    </lineage>
</organism>
<evidence type="ECO:0000313" key="3">
    <source>
        <dbReference type="Proteomes" id="UP000008932"/>
    </source>
</evidence>
<reference key="2">
    <citation type="submission" date="2011-06" db="EMBL/GenBank/DDBJ databases">
        <title>Complete Genome Sequence of Pseudomonas stutzeri Strain CGMCC 1.1803.</title>
        <authorList>
            <person name="Yan Y."/>
            <person name="Chen M."/>
            <person name="Lu W."/>
            <person name="Zhang W."/>
            <person name="Ping S."/>
            <person name="Lin M."/>
        </authorList>
    </citation>
    <scope>NUCLEOTIDE SEQUENCE</scope>
    <source>
        <strain>ATCC 17588</strain>
    </source>
</reference>
<dbReference type="EMBL" id="CP002881">
    <property type="protein sequence ID" value="AEJ05933.1"/>
    <property type="molecule type" value="Genomic_DNA"/>
</dbReference>
<evidence type="ECO:0000313" key="2">
    <source>
        <dbReference type="EMBL" id="AEJ05933.1"/>
    </source>
</evidence>
<accession>F8H4M4</accession>
<gene>
    <name evidence="2" type="ordered locus">PSTAB_2652</name>
</gene>
<dbReference type="KEGG" id="psz:PSTAB_2652"/>
<evidence type="ECO:0000256" key="1">
    <source>
        <dbReference type="SAM" id="MobiDB-lite"/>
    </source>
</evidence>
<dbReference type="Proteomes" id="UP000008932">
    <property type="component" value="Chromosome"/>
</dbReference>
<feature type="region of interest" description="Disordered" evidence="1">
    <location>
        <begin position="1"/>
        <end position="33"/>
    </location>
</feature>
<sequence length="49" mass="5261">MAVDGRSAPGAPSEEPARRTPTEKAELAGANAHFSVGLQLRRIERSRSE</sequence>
<reference evidence="3" key="3">
    <citation type="submission" date="2011-06" db="EMBL/GenBank/DDBJ databases">
        <title>Complete genome sequence of Pseudomonas stutzeri strain CGMCC 1.1803.</title>
        <authorList>
            <person name="Yan Y."/>
            <person name="Chen M."/>
            <person name="Lu W."/>
            <person name="Zhang W."/>
            <person name="Ping S."/>
            <person name="Lin M."/>
        </authorList>
    </citation>
    <scope>NUCLEOTIDE SEQUENCE [LARGE SCALE GENOMIC DNA]</scope>
    <source>
        <strain evidence="3">ATCC 17588 / DSM 5190 / CCUG 11256 / JCM 5965 / LMG 11199 / NCIMB 11358 / Stanier 221</strain>
    </source>
</reference>
<feature type="compositionally biased region" description="Basic and acidic residues" evidence="1">
    <location>
        <begin position="15"/>
        <end position="26"/>
    </location>
</feature>
<protein>
    <submittedName>
        <fullName evidence="2">Uncharacterized protein</fullName>
    </submittedName>
</protein>
<dbReference type="HOGENOM" id="CLU_3139854_0_0_6"/>
<proteinExistence type="predicted"/>
<reference evidence="2 3" key="1">
    <citation type="journal article" date="2011" name="J. Bacteriol.">
        <title>Complete Genome Sequence of the Type Strain Pseudomonas stutzeri CGMCC 1.1803.</title>
        <authorList>
            <person name="Chen M."/>
            <person name="Yan Y."/>
            <person name="Zhang W."/>
            <person name="Lu W."/>
            <person name="Wang J."/>
            <person name="Ping S."/>
            <person name="Lin M."/>
        </authorList>
    </citation>
    <scope>NUCLEOTIDE SEQUENCE [LARGE SCALE GENOMIC DNA]</scope>
    <source>
        <strain evidence="3">ATCC 17588 / DSM 5190 / CCUG 11256 / JCM 5965 / LMG 11199 / NCIMB 11358 / Stanier 221</strain>
    </source>
</reference>